<dbReference type="FunFam" id="1.10.10.440:FF:000007">
    <property type="entry name" value="Putative rho GTPase-activating protein 5"/>
    <property type="match status" value="1"/>
</dbReference>
<dbReference type="CDD" id="cd22220">
    <property type="entry name" value="pseudoGTPaseD_p190RhoGAP-B"/>
    <property type="match status" value="1"/>
</dbReference>
<dbReference type="InterPro" id="IPR027417">
    <property type="entry name" value="P-loop_NTPase"/>
</dbReference>
<feature type="domain" description="PG1 pseudoGTPase" evidence="7">
    <location>
        <begin position="590"/>
        <end position="763"/>
    </location>
</feature>
<reference evidence="9" key="1">
    <citation type="submission" date="2022-06" db="EMBL/GenBank/DDBJ databases">
        <authorList>
            <person name="Andreotti S."/>
            <person name="Wyler E."/>
        </authorList>
    </citation>
    <scope>NUCLEOTIDE SEQUENCE</scope>
</reference>
<dbReference type="FunFam" id="1.10.10.440:FF:000014">
    <property type="entry name" value="rho GTPase-activating protein 5 isoform X1"/>
    <property type="match status" value="1"/>
</dbReference>
<feature type="region of interest" description="Disordered" evidence="4">
    <location>
        <begin position="1022"/>
        <end position="1050"/>
    </location>
</feature>
<keyword evidence="1" id="KW-0343">GTPase activation</keyword>
<dbReference type="SUPFAM" id="SSF52540">
    <property type="entry name" value="P-loop containing nucleoside triphosphate hydrolases"/>
    <property type="match status" value="1"/>
</dbReference>
<dbReference type="InterPro" id="IPR039007">
    <property type="entry name" value="pG1"/>
</dbReference>
<feature type="domain" description="Rho-GAP" evidence="5">
    <location>
        <begin position="1056"/>
        <end position="1330"/>
    </location>
</feature>
<dbReference type="InterPro" id="IPR032835">
    <property type="entry name" value="RhoGAP-FF1"/>
</dbReference>
<dbReference type="Pfam" id="PF19518">
    <property type="entry name" value="RhoGAP_pG1_pG2"/>
    <property type="match status" value="1"/>
</dbReference>
<name>A0AAU9ZRM2_PHORO</name>
<dbReference type="GO" id="GO:0005096">
    <property type="term" value="F:GTPase activator activity"/>
    <property type="evidence" value="ECO:0007669"/>
    <property type="project" value="UniProtKB-KW"/>
</dbReference>
<dbReference type="GO" id="GO:0007266">
    <property type="term" value="P:Rho protein signal transduction"/>
    <property type="evidence" value="ECO:0007669"/>
    <property type="project" value="TreeGrafter"/>
</dbReference>
<dbReference type="Gene3D" id="1.10.10.440">
    <property type="entry name" value="FF domain"/>
    <property type="match status" value="3"/>
</dbReference>
<feature type="domain" description="FF" evidence="6">
    <location>
        <begin position="267"/>
        <end position="325"/>
    </location>
</feature>
<dbReference type="GO" id="GO:0005829">
    <property type="term" value="C:cytosol"/>
    <property type="evidence" value="ECO:0007669"/>
    <property type="project" value="TreeGrafter"/>
</dbReference>
<feature type="domain" description="FF" evidence="6">
    <location>
        <begin position="482"/>
        <end position="548"/>
    </location>
</feature>
<dbReference type="InterPro" id="IPR008936">
    <property type="entry name" value="Rho_GTPase_activation_prot"/>
</dbReference>
<evidence type="ECO:0000259" key="8">
    <source>
        <dbReference type="PROSITE" id="PS51853"/>
    </source>
</evidence>
<gene>
    <name evidence="9" type="primary">Arhgap5</name>
    <name evidence="9" type="ORF">PHOROB_LOCUS11405</name>
</gene>
<accession>A0AAU9ZRM2</accession>
<comment type="caution">
    <text evidence="9">The sequence shown here is derived from an EMBL/GenBank/DDBJ whole genome shotgun (WGS) entry which is preliminary data.</text>
</comment>
<dbReference type="PROSITE" id="PS51853">
    <property type="entry name" value="PG2"/>
    <property type="match status" value="1"/>
</dbReference>
<feature type="region of interest" description="Disordered" evidence="4">
    <location>
        <begin position="1167"/>
        <end position="1237"/>
    </location>
</feature>
<evidence type="ECO:0000256" key="2">
    <source>
        <dbReference type="ARBA" id="ARBA00022553"/>
    </source>
</evidence>
<dbReference type="GO" id="GO:0008361">
    <property type="term" value="P:regulation of cell size"/>
    <property type="evidence" value="ECO:0007669"/>
    <property type="project" value="TreeGrafter"/>
</dbReference>
<dbReference type="SUPFAM" id="SSF81698">
    <property type="entry name" value="FF domain"/>
    <property type="match status" value="1"/>
</dbReference>
<dbReference type="EMBL" id="CALSGD010001498">
    <property type="protein sequence ID" value="CAH6837662.1"/>
    <property type="molecule type" value="Genomic_DNA"/>
</dbReference>
<keyword evidence="3" id="KW-0677">Repeat</keyword>
<keyword evidence="2" id="KW-0597">Phosphoprotein</keyword>
<dbReference type="PROSITE" id="PS51676">
    <property type="entry name" value="FF"/>
    <property type="match status" value="4"/>
</dbReference>
<dbReference type="InterPro" id="IPR039006">
    <property type="entry name" value="RhoGAP_pG2"/>
</dbReference>
<dbReference type="PROSITE" id="PS50238">
    <property type="entry name" value="RHOGAP"/>
    <property type="match status" value="1"/>
</dbReference>
<feature type="region of interest" description="Disordered" evidence="4">
    <location>
        <begin position="1127"/>
        <end position="1155"/>
    </location>
</feature>
<dbReference type="PRINTS" id="PR00449">
    <property type="entry name" value="RASTRNSFRMNG"/>
</dbReference>
<evidence type="ECO:0000256" key="4">
    <source>
        <dbReference type="SAM" id="MobiDB-lite"/>
    </source>
</evidence>
<dbReference type="SMART" id="SM00441">
    <property type="entry name" value="FF"/>
    <property type="match status" value="4"/>
</dbReference>
<evidence type="ECO:0000313" key="10">
    <source>
        <dbReference type="Proteomes" id="UP001152836"/>
    </source>
</evidence>
<dbReference type="InterPro" id="IPR057284">
    <property type="entry name" value="FF_RHG35_4th"/>
</dbReference>
<protein>
    <submittedName>
        <fullName evidence="9">Arhgap5 protein</fullName>
    </submittedName>
</protein>
<dbReference type="Pfam" id="PF01846">
    <property type="entry name" value="FF"/>
    <property type="match status" value="1"/>
</dbReference>
<evidence type="ECO:0000313" key="9">
    <source>
        <dbReference type="EMBL" id="CAH6837662.1"/>
    </source>
</evidence>
<evidence type="ECO:0000256" key="3">
    <source>
        <dbReference type="ARBA" id="ARBA00022737"/>
    </source>
</evidence>
<dbReference type="FunFam" id="3.40.50.300:FF:000349">
    <property type="entry name" value="Rho GTPase-activating protein 5"/>
    <property type="match status" value="1"/>
</dbReference>
<dbReference type="Proteomes" id="UP001152836">
    <property type="component" value="Unassembled WGS sequence"/>
</dbReference>
<feature type="compositionally biased region" description="Basic and acidic residues" evidence="4">
    <location>
        <begin position="1139"/>
        <end position="1149"/>
    </location>
</feature>
<feature type="domain" description="FF" evidence="6">
    <location>
        <begin position="427"/>
        <end position="481"/>
    </location>
</feature>
<dbReference type="PANTHER" id="PTHR46005">
    <property type="entry name" value="RHO GTPASE-ACTIVATING PROTEIN 190"/>
    <property type="match status" value="1"/>
</dbReference>
<proteinExistence type="predicted"/>
<feature type="domain" description="FF" evidence="6">
    <location>
        <begin position="366"/>
        <end position="420"/>
    </location>
</feature>
<sequence length="1383" mass="158956">MMAKNKEPRPPSYTVSVVGLSGTEKDKGNCGVGKSCLCNRFVRSKADEYYPEHTSVLSTIDFGGRVVNNDHFLYWGDITQSGEDGVECKIHVIEQTEFIDDQTFLPHRSTNLQPYIKRAAASKLQSAEKLMYICTDQLGLEQDFEQKQMPEGKLNVDGFLLCIDVSQGCNRKFDDQLKFVNNLFVQLSKSKKPVIIAATKCDECVDHYLREVQAFASNKKNLLVVETSARFNVNIETCFTALVQMLDKTRGKPKIIPYLDAYKTQRQLVVTATDKFEKLVQTVRDYHATWKTVSNKLKNHPDYEEYINLEGTRKARNTFSKHIEQLKQEHIRKRREEYISTLPRAFNTLLPDLEEIEHLNWLEALKLMEKRADFQLCFVVLEKTPWDETDHIDKINDRRIPFDLLSTLEAEKVYQNHVQHLISEKRRIEMKEKFKKTLEKIQFISPGQPWEEVMCFVMEDEAFKYITEADSKEVYGRHQREIVEKAKEEFQEMLFEHSELFYDLDLNATPSTDKMSEIHTVLSEEPRYKALQKLAPDRESLLLKHIGFVYHPTKETCLSGQYCTDIKVEHLLASSLLQLDHGRLRLYHDSTNIDKVNLFILGKDGLAQELANEIRTQSTDDEYALDGKIYELDLRPVDAKSPYILSQLWTAAFKPHGCFCVFNSIESLSFIGEFIGKIRTEASQIRKDKYMANLPFTLILANQRDSISKNLPILRHQGQQLANKLQCPFVDVPTGTYPRKFNELQIKQALRGVLESVKHNLDVVSPVPINKDVSEADLRIVMCAMCGDPFSVDLILSPFLDSHSCSAAQAGQNNSLMLDKIIGEKRRRIQITILSYHSSIGVRKDELVHGYILVYSAKRKASMGMLRAFLSEVQDTIPVQLVAVTDSQADFFENEAIKELMTEGEHIATEITAKFTALYSLSQYHRQTEVFTLFFSDVLEKKNMIENSYLSDNTRESTHQSEDVFLPSPRDCFPYNNYPDSDDDTEAPPPYSPIGDDVQLLPTPSDRSRYRLDLEGNEYPVHSTPNCHDHERNHKVPPPIKPKPIVPKTNVKKLDPNLLKTIEAGIGKNPRKQIPRVAHPEDMDSSDNYSEPLDTIFKQKGYSDEIYVVPDDSQNRVIKIRNSYVNSTQGDEENGFSDRTSKGHGERRPSKYKYKSKTLFSKAKSYYRRTHSDASDDEAFTTSKTKRKGRHRGSEEDPLLSPVETWKGGIDNPAITSDQEVDDKKMKKKTHKVKEDKKVQIPDKTERLHALKEIVHKFHPVNYDVFRYVITHLNRVSQQNKINLMTADNLSICFWPTLMRPDFENREFLSTTKIHQSVVETFIQQCQFFFYNGEIVETMNTVPPPPPSNPGQLVESMVPLQLPPPLQPQLIQPQLQTDPLGII</sequence>
<dbReference type="Pfam" id="PF23083">
    <property type="entry name" value="FF_RHG35_4th"/>
    <property type="match status" value="1"/>
</dbReference>
<dbReference type="PROSITE" id="PS51852">
    <property type="entry name" value="PG1"/>
    <property type="match status" value="1"/>
</dbReference>
<evidence type="ECO:0000259" key="7">
    <source>
        <dbReference type="PROSITE" id="PS51852"/>
    </source>
</evidence>
<feature type="region of interest" description="Disordered" evidence="4">
    <location>
        <begin position="975"/>
        <end position="1004"/>
    </location>
</feature>
<dbReference type="Gene3D" id="3.40.50.300">
    <property type="entry name" value="P-loop containing nucleotide triphosphate hydrolases"/>
    <property type="match status" value="1"/>
</dbReference>
<dbReference type="InterPro" id="IPR051978">
    <property type="entry name" value="Rho-GAP_domain"/>
</dbReference>
<dbReference type="Pfam" id="PF16512">
    <property type="entry name" value="RhoGAP-FF1"/>
    <property type="match status" value="1"/>
</dbReference>
<evidence type="ECO:0000259" key="6">
    <source>
        <dbReference type="PROSITE" id="PS51676"/>
    </source>
</evidence>
<dbReference type="InterPro" id="IPR000198">
    <property type="entry name" value="RhoGAP_dom"/>
</dbReference>
<organism evidence="9 10">
    <name type="scientific">Phodopus roborovskii</name>
    <name type="common">Roborovski's desert hamster</name>
    <name type="synonym">Cricetulus roborovskii</name>
    <dbReference type="NCBI Taxonomy" id="109678"/>
    <lineage>
        <taxon>Eukaryota</taxon>
        <taxon>Metazoa</taxon>
        <taxon>Chordata</taxon>
        <taxon>Craniata</taxon>
        <taxon>Vertebrata</taxon>
        <taxon>Euteleostomi</taxon>
        <taxon>Mammalia</taxon>
        <taxon>Eutheria</taxon>
        <taxon>Euarchontoglires</taxon>
        <taxon>Glires</taxon>
        <taxon>Rodentia</taxon>
        <taxon>Myomorpha</taxon>
        <taxon>Muroidea</taxon>
        <taxon>Cricetidae</taxon>
        <taxon>Cricetinae</taxon>
        <taxon>Phodopus</taxon>
    </lineage>
</organism>
<keyword evidence="10" id="KW-1185">Reference proteome</keyword>
<feature type="domain" description="PG2 pseudoGTPase" evidence="8">
    <location>
        <begin position="779"/>
        <end position="944"/>
    </location>
</feature>
<evidence type="ECO:0000256" key="1">
    <source>
        <dbReference type="ARBA" id="ARBA00022468"/>
    </source>
</evidence>
<dbReference type="SMART" id="SM00324">
    <property type="entry name" value="RhoGAP"/>
    <property type="match status" value="1"/>
</dbReference>
<dbReference type="InterPro" id="IPR036517">
    <property type="entry name" value="FF_domain_sf"/>
</dbReference>
<dbReference type="InterPro" id="IPR002713">
    <property type="entry name" value="FF_domain"/>
</dbReference>
<feature type="compositionally biased region" description="Pro residues" evidence="4">
    <location>
        <begin position="1036"/>
        <end position="1045"/>
    </location>
</feature>
<evidence type="ECO:0000259" key="5">
    <source>
        <dbReference type="PROSITE" id="PS50238"/>
    </source>
</evidence>
<dbReference type="SUPFAM" id="SSF48350">
    <property type="entry name" value="GTPase activation domain, GAP"/>
    <property type="match status" value="1"/>
</dbReference>
<dbReference type="Gene3D" id="1.10.555.10">
    <property type="entry name" value="Rho GTPase activation protein"/>
    <property type="match status" value="1"/>
</dbReference>
<dbReference type="PANTHER" id="PTHR46005:SF2">
    <property type="entry name" value="RHO GTPASE-ACTIVATING PROTEIN 5"/>
    <property type="match status" value="1"/>
</dbReference>
<dbReference type="InterPro" id="IPR045786">
    <property type="entry name" value="RhoGAP_pG1_pG2"/>
</dbReference>